<protein>
    <submittedName>
        <fullName evidence="1">VP1</fullName>
    </submittedName>
</protein>
<reference evidence="1" key="2">
    <citation type="journal article" date="2021" name="Virus Evol.">
        <title>Viromics of extant insect orders unveil the evolution of the flavi-like superfamily.</title>
        <authorList>
            <person name="Sofia P."/>
            <person name="Simon K."/>
            <person name="Florian Z."/>
            <person name="Alexander D."/>
            <person name="Malte P."/>
            <person name="Shanlin L."/>
            <person name="Xin Z."/>
            <person name="Christian D."/>
            <person name="Bernhard M."/>
            <person name="Sandra J."/>
        </authorList>
    </citation>
    <scope>NUCLEOTIDE SEQUENCE</scope>
    <source>
        <strain evidence="1">OKIAV339</strain>
    </source>
</reference>
<accession>A0A8A6RRR9</accession>
<evidence type="ECO:0000313" key="1">
    <source>
        <dbReference type="EMBL" id="QTJ63644.1"/>
    </source>
</evidence>
<proteinExistence type="predicted"/>
<sequence>MVFDEGVLRMIGQTPAIKITGYWVPTDRWLYLSDEDPYCYIDLVYDTWWFQNTKPKDHCALELTKMQCHLISFTTHEKEWKIFEFKNSEDCVGIKGSRKEITSGQSSWKQIYEFVPKTALPHVPSTIFGKLLSIIDAGYYVQVTPWYEEYGLWFDGSYHNADLVKGKRKWIKPHWLKVQTGKSFSHLVERNIWSDGDRTTTQEMMTVEGHCDVLMTNGKGVTVSGDVYKTSSGYDDSYVQLTCGAQLCICEAILLRTLTDHVPEKELLINKDKGIFTQFKDWLEGAFFSVVDWLVNTVIGENWQTKLAVWAVTYYVVLRTTTSKEIGFVLAALAAYTLN</sequence>
<organism evidence="1">
    <name type="scientific">Neuropteran jingmen-related virus</name>
    <dbReference type="NCBI Taxonomy" id="2822568"/>
    <lineage>
        <taxon>Viruses</taxon>
        <taxon>Riboviria</taxon>
        <taxon>Orthornavirae</taxon>
        <taxon>Kitrinoviricota</taxon>
        <taxon>Flasuviricetes</taxon>
        <taxon>Amarillovirales</taxon>
        <taxon>Flaviviridae</taxon>
        <taxon>Jingmenvirus group</taxon>
    </lineage>
</organism>
<name>A0A8A6RRR9_9FLAV</name>
<reference evidence="1" key="1">
    <citation type="submission" date="2020-11" db="EMBL/GenBank/DDBJ databases">
        <authorList>
            <person name="Paraskevopoulou S."/>
            <person name="Kaefer S."/>
            <person name="Zirkel F."/>
            <person name="Donath A."/>
            <person name="Petersen M."/>
            <person name="Liu S."/>
            <person name="Zhou X."/>
            <person name="Drosten C."/>
            <person name="Misof B."/>
            <person name="Junglen S."/>
        </authorList>
    </citation>
    <scope>NUCLEOTIDE SEQUENCE</scope>
    <source>
        <strain evidence="1">OKIAV339</strain>
    </source>
</reference>
<dbReference type="EMBL" id="MW208801">
    <property type="protein sequence ID" value="QTJ63644.1"/>
    <property type="molecule type" value="Genomic_RNA"/>
</dbReference>